<evidence type="ECO:0000313" key="1">
    <source>
        <dbReference type="EMBL" id="EEX95139.1"/>
    </source>
</evidence>
<sequence>MEVDFVYSWCITKQKHQIGAHQDHFGAKQCITFEPSPLIY</sequence>
<protein>
    <submittedName>
        <fullName evidence="1">Uncharacterized protein</fullName>
    </submittedName>
</protein>
<dbReference type="Proteomes" id="UP000003515">
    <property type="component" value="Unassembled WGS sequence"/>
</dbReference>
<gene>
    <name evidence="1" type="ORF">VIA_000602</name>
</gene>
<accession>A0ABP2H467</accession>
<evidence type="ECO:0000313" key="2">
    <source>
        <dbReference type="Proteomes" id="UP000003515"/>
    </source>
</evidence>
<name>A0ABP2H467_VIBOR</name>
<keyword evidence="2" id="KW-1185">Reference proteome</keyword>
<dbReference type="EMBL" id="ACZV01000003">
    <property type="protein sequence ID" value="EEX95139.1"/>
    <property type="molecule type" value="Genomic_DNA"/>
</dbReference>
<comment type="caution">
    <text evidence="1">The sequence shown here is derived from an EMBL/GenBank/DDBJ whole genome shotgun (WGS) entry which is preliminary data.</text>
</comment>
<proteinExistence type="predicted"/>
<reference evidence="1 2" key="1">
    <citation type="submission" date="2009-10" db="EMBL/GenBank/DDBJ databases">
        <authorList>
            <consortium name="Los Alamos National Laboratory (LANL)"/>
            <consortium name="National Microbial Pathogen Data Resource (NMPDR)"/>
            <person name="Munk A.C."/>
            <person name="Chertkov O."/>
            <person name="Tapia R."/>
            <person name="Green L."/>
            <person name="Rogers Y."/>
            <person name="Detter J.C."/>
            <person name="Bruce D."/>
            <person name="Brettin T.S."/>
            <person name="Colwell R.R."/>
            <person name="Huq A."/>
            <person name="Grim C.J."/>
            <person name="Hasan N.A."/>
            <person name="Bartels D."/>
            <person name="Vonstein V."/>
        </authorList>
    </citation>
    <scope>NUCLEOTIDE SEQUENCE [LARGE SCALE GENOMIC DNA]</scope>
    <source>
        <strain evidence="1 2">CIP 102891</strain>
    </source>
</reference>
<organism evidence="1 2">
    <name type="scientific">Vibrio orientalis CIP 102891 = ATCC 33934</name>
    <dbReference type="NCBI Taxonomy" id="675816"/>
    <lineage>
        <taxon>Bacteria</taxon>
        <taxon>Pseudomonadati</taxon>
        <taxon>Pseudomonadota</taxon>
        <taxon>Gammaproteobacteria</taxon>
        <taxon>Vibrionales</taxon>
        <taxon>Vibrionaceae</taxon>
        <taxon>Vibrio</taxon>
        <taxon>Vibrio oreintalis group</taxon>
    </lineage>
</organism>